<evidence type="ECO:0000313" key="4">
    <source>
        <dbReference type="Proteomes" id="UP000799764"/>
    </source>
</evidence>
<name>A0A9P4PGX7_9PLEO</name>
<dbReference type="CDD" id="cd14273">
    <property type="entry name" value="UBA_TAP-C_like"/>
    <property type="match status" value="1"/>
</dbReference>
<sequence>MSEACCTCAALLSSIPPTYDEKTEKPTQYERRLECCGRAICARCITDNVRFATYCPFCQVSVVPSPLPQGLRDPPAYSPLVESVDEPPPYSAHNTLHPPTEKSKDAPADSAPDVLHFVDPSNDTISSLSLRYGVPSEALRRTNGLFADHLLAARRTILIPGEYYKGGVSLSPRPLEGEEEEIRKGKVRKFMVGCKVADVAPQNRYDVALLYLQQANYNLEDAIMAFKEDERWEKEHPLEAARKGKAKAPQSAGRRKWTFGGSGGGLTGQIS</sequence>
<dbReference type="InterPro" id="IPR036779">
    <property type="entry name" value="LysM_dom_sf"/>
</dbReference>
<feature type="region of interest" description="Disordered" evidence="1">
    <location>
        <begin position="73"/>
        <end position="115"/>
    </location>
</feature>
<dbReference type="CDD" id="cd00118">
    <property type="entry name" value="LysM"/>
    <property type="match status" value="1"/>
</dbReference>
<dbReference type="PROSITE" id="PS51782">
    <property type="entry name" value="LYSM"/>
    <property type="match status" value="1"/>
</dbReference>
<keyword evidence="4" id="KW-1185">Reference proteome</keyword>
<proteinExistence type="predicted"/>
<dbReference type="Gene3D" id="3.10.350.10">
    <property type="entry name" value="LysM domain"/>
    <property type="match status" value="1"/>
</dbReference>
<gene>
    <name evidence="3" type="ORF">P171DRAFT_433337</name>
</gene>
<reference evidence="3" key="1">
    <citation type="journal article" date="2020" name="Stud. Mycol.">
        <title>101 Dothideomycetes genomes: a test case for predicting lifestyles and emergence of pathogens.</title>
        <authorList>
            <person name="Haridas S."/>
            <person name="Albert R."/>
            <person name="Binder M."/>
            <person name="Bloem J."/>
            <person name="Labutti K."/>
            <person name="Salamov A."/>
            <person name="Andreopoulos B."/>
            <person name="Baker S."/>
            <person name="Barry K."/>
            <person name="Bills G."/>
            <person name="Bluhm B."/>
            <person name="Cannon C."/>
            <person name="Castanera R."/>
            <person name="Culley D."/>
            <person name="Daum C."/>
            <person name="Ezra D."/>
            <person name="Gonzalez J."/>
            <person name="Henrissat B."/>
            <person name="Kuo A."/>
            <person name="Liang C."/>
            <person name="Lipzen A."/>
            <person name="Lutzoni F."/>
            <person name="Magnuson J."/>
            <person name="Mondo S."/>
            <person name="Nolan M."/>
            <person name="Ohm R."/>
            <person name="Pangilinan J."/>
            <person name="Park H.-J."/>
            <person name="Ramirez L."/>
            <person name="Alfaro M."/>
            <person name="Sun H."/>
            <person name="Tritt A."/>
            <person name="Yoshinaga Y."/>
            <person name="Zwiers L.-H."/>
            <person name="Turgeon B."/>
            <person name="Goodwin S."/>
            <person name="Spatafora J."/>
            <person name="Crous P."/>
            <person name="Grigoriev I."/>
        </authorList>
    </citation>
    <scope>NUCLEOTIDE SEQUENCE</scope>
    <source>
        <strain evidence="3">CBS 690.94</strain>
    </source>
</reference>
<feature type="region of interest" description="Disordered" evidence="1">
    <location>
        <begin position="238"/>
        <end position="271"/>
    </location>
</feature>
<dbReference type="InterPro" id="IPR018392">
    <property type="entry name" value="LysM"/>
</dbReference>
<evidence type="ECO:0000259" key="2">
    <source>
        <dbReference type="PROSITE" id="PS51782"/>
    </source>
</evidence>
<protein>
    <recommendedName>
        <fullName evidence="2">LysM domain-containing protein</fullName>
    </recommendedName>
</protein>
<dbReference type="PANTHER" id="PTHR20932:SF31">
    <property type="entry name" value="RING-TYPE DOMAIN-CONTAINING PROTEIN"/>
    <property type="match status" value="1"/>
</dbReference>
<dbReference type="PANTHER" id="PTHR20932">
    <property type="entry name" value="LYSM AND PUTATIVE PEPTIDOGLYCAN-BINDING DOMAIN-CONTAINING PROTEIN"/>
    <property type="match status" value="1"/>
</dbReference>
<feature type="domain" description="LysM" evidence="2">
    <location>
        <begin position="114"/>
        <end position="159"/>
    </location>
</feature>
<dbReference type="Pfam" id="PF01476">
    <property type="entry name" value="LysM"/>
    <property type="match status" value="1"/>
</dbReference>
<comment type="caution">
    <text evidence="3">The sequence shown here is derived from an EMBL/GenBank/DDBJ whole genome shotgun (WGS) entry which is preliminary data.</text>
</comment>
<evidence type="ECO:0000256" key="1">
    <source>
        <dbReference type="SAM" id="MobiDB-lite"/>
    </source>
</evidence>
<dbReference type="OrthoDB" id="2107166at2759"/>
<evidence type="ECO:0000313" key="3">
    <source>
        <dbReference type="EMBL" id="KAF2442968.1"/>
    </source>
</evidence>
<organism evidence="3 4">
    <name type="scientific">Karstenula rhodostoma CBS 690.94</name>
    <dbReference type="NCBI Taxonomy" id="1392251"/>
    <lineage>
        <taxon>Eukaryota</taxon>
        <taxon>Fungi</taxon>
        <taxon>Dikarya</taxon>
        <taxon>Ascomycota</taxon>
        <taxon>Pezizomycotina</taxon>
        <taxon>Dothideomycetes</taxon>
        <taxon>Pleosporomycetidae</taxon>
        <taxon>Pleosporales</taxon>
        <taxon>Massarineae</taxon>
        <taxon>Didymosphaeriaceae</taxon>
        <taxon>Karstenula</taxon>
    </lineage>
</organism>
<dbReference type="Proteomes" id="UP000799764">
    <property type="component" value="Unassembled WGS sequence"/>
</dbReference>
<dbReference type="EMBL" id="MU001503">
    <property type="protein sequence ID" value="KAF2442968.1"/>
    <property type="molecule type" value="Genomic_DNA"/>
</dbReference>
<feature type="compositionally biased region" description="Gly residues" evidence="1">
    <location>
        <begin position="260"/>
        <end position="271"/>
    </location>
</feature>
<accession>A0A9P4PGX7</accession>
<dbReference type="InterPro" id="IPR045030">
    <property type="entry name" value="LYSM1-4"/>
</dbReference>
<dbReference type="AlphaFoldDB" id="A0A9P4PGX7"/>